<dbReference type="EMBL" id="JACJHZ010000002">
    <property type="protein sequence ID" value="MBA9018437.1"/>
    <property type="molecule type" value="Genomic_DNA"/>
</dbReference>
<gene>
    <name evidence="1" type="ORF">HNQ97_000423</name>
</gene>
<sequence>MAQLILTRWLTEKGFLKTDDQHTVATGPEDPTVSS</sequence>
<keyword evidence="2" id="KW-1185">Reference proteome</keyword>
<accession>A0ABR6C0E1</accession>
<organism evidence="1 2">
    <name type="scientific">Aminobacter ciceronei</name>
    <dbReference type="NCBI Taxonomy" id="150723"/>
    <lineage>
        <taxon>Bacteria</taxon>
        <taxon>Pseudomonadati</taxon>
        <taxon>Pseudomonadota</taxon>
        <taxon>Alphaproteobacteria</taxon>
        <taxon>Hyphomicrobiales</taxon>
        <taxon>Phyllobacteriaceae</taxon>
        <taxon>Aminobacter</taxon>
    </lineage>
</organism>
<comment type="caution">
    <text evidence="1">The sequence shown here is derived from an EMBL/GenBank/DDBJ whole genome shotgun (WGS) entry which is preliminary data.</text>
</comment>
<dbReference type="Proteomes" id="UP000587524">
    <property type="component" value="Unassembled WGS sequence"/>
</dbReference>
<proteinExistence type="predicted"/>
<evidence type="ECO:0000313" key="2">
    <source>
        <dbReference type="Proteomes" id="UP000587524"/>
    </source>
</evidence>
<protein>
    <submittedName>
        <fullName evidence="1">Uncharacterized protein</fullName>
    </submittedName>
</protein>
<evidence type="ECO:0000313" key="1">
    <source>
        <dbReference type="EMBL" id="MBA9018437.1"/>
    </source>
</evidence>
<name>A0ABR6C0E1_9HYPH</name>
<reference evidence="1 2" key="1">
    <citation type="submission" date="2020-08" db="EMBL/GenBank/DDBJ databases">
        <title>Genomic Encyclopedia of Type Strains, Phase IV (KMG-IV): sequencing the most valuable type-strain genomes for metagenomic binning, comparative biology and taxonomic classification.</title>
        <authorList>
            <person name="Goeker M."/>
        </authorList>
    </citation>
    <scope>NUCLEOTIDE SEQUENCE [LARGE SCALE GENOMIC DNA]</scope>
    <source>
        <strain evidence="1 2">DSM 17455</strain>
    </source>
</reference>